<evidence type="ECO:0000256" key="3">
    <source>
        <dbReference type="SAM" id="MobiDB-lite"/>
    </source>
</evidence>
<evidence type="ECO:0000313" key="6">
    <source>
        <dbReference type="Proteomes" id="UP001295684"/>
    </source>
</evidence>
<name>A0AAD2CZH2_EUPCR</name>
<evidence type="ECO:0000259" key="4">
    <source>
        <dbReference type="Pfam" id="PF04652"/>
    </source>
</evidence>
<dbReference type="InterPro" id="IPR023175">
    <property type="entry name" value="Vta1/CALS_N_sf"/>
</dbReference>
<reference evidence="5" key="1">
    <citation type="submission" date="2023-07" db="EMBL/GenBank/DDBJ databases">
        <authorList>
            <consortium name="AG Swart"/>
            <person name="Singh M."/>
            <person name="Singh A."/>
            <person name="Seah K."/>
            <person name="Emmerich C."/>
        </authorList>
    </citation>
    <scope>NUCLEOTIDE SEQUENCE</scope>
    <source>
        <strain evidence="5">DP1</strain>
    </source>
</reference>
<keyword evidence="2" id="KW-0472">Membrane</keyword>
<dbReference type="PANTHER" id="PTHR46009:SF1">
    <property type="entry name" value="VACUOLAR PROTEIN SORTING-ASSOCIATED PROTEIN VTA1 HOMOLOG"/>
    <property type="match status" value="1"/>
</dbReference>
<comment type="caution">
    <text evidence="5">The sequence shown here is derived from an EMBL/GenBank/DDBJ whole genome shotgun (WGS) entry which is preliminary data.</text>
</comment>
<protein>
    <recommendedName>
        <fullName evidence="4">Vta1/callose synthase N-terminal domain-containing protein</fullName>
    </recommendedName>
</protein>
<dbReference type="InterPro" id="IPR044538">
    <property type="entry name" value="Vta1-like"/>
</dbReference>
<dbReference type="Pfam" id="PF04652">
    <property type="entry name" value="Vta1"/>
    <property type="match status" value="1"/>
</dbReference>
<feature type="region of interest" description="Disordered" evidence="3">
    <location>
        <begin position="153"/>
        <end position="263"/>
    </location>
</feature>
<sequence>MSKEALKIAKIYTDFEKIVKKLEGTYPLPAYYIKLHSVMKAMKMCGDKKTADFKEIRNTAMKKIEELETMKTNLKNIPEEEKKDTFFQFVQSQFTTVDREERTTEKVTMLHALAFKQCAFVIECLEEIKLYDEEWQERRKYCLFKAGDIMKCLKSGTTPKRGNPNEEDEDGYSLNEGDGISSQPARKSTKGGGSAYPSLGPQPDLGIPDAVSNEESKSAGSSSDNDESGSDSSDEPSPPPKKKETYKPPPPNKPAKKGKTTKKGKEFYKAIELAKKHCRNCISNLGYNKVAPSIDEIEKALEILRELED</sequence>
<gene>
    <name evidence="5" type="ORF">ECRASSUSDP1_LOCUS16816</name>
</gene>
<dbReference type="GO" id="GO:0032511">
    <property type="term" value="P:late endosome to vacuole transport via multivesicular body sorting pathway"/>
    <property type="evidence" value="ECO:0007669"/>
    <property type="project" value="InterPro"/>
</dbReference>
<dbReference type="AlphaFoldDB" id="A0AAD2CZH2"/>
<feature type="compositionally biased region" description="Acidic residues" evidence="3">
    <location>
        <begin position="224"/>
        <end position="234"/>
    </location>
</feature>
<dbReference type="GO" id="GO:0005771">
    <property type="term" value="C:multivesicular body"/>
    <property type="evidence" value="ECO:0007669"/>
    <property type="project" value="TreeGrafter"/>
</dbReference>
<evidence type="ECO:0000256" key="2">
    <source>
        <dbReference type="ARBA" id="ARBA00023136"/>
    </source>
</evidence>
<feature type="domain" description="Vta1/callose synthase N-terminal" evidence="4">
    <location>
        <begin position="15"/>
        <end position="154"/>
    </location>
</feature>
<organism evidence="5 6">
    <name type="scientific">Euplotes crassus</name>
    <dbReference type="NCBI Taxonomy" id="5936"/>
    <lineage>
        <taxon>Eukaryota</taxon>
        <taxon>Sar</taxon>
        <taxon>Alveolata</taxon>
        <taxon>Ciliophora</taxon>
        <taxon>Intramacronucleata</taxon>
        <taxon>Spirotrichea</taxon>
        <taxon>Hypotrichia</taxon>
        <taxon>Euplotida</taxon>
        <taxon>Euplotidae</taxon>
        <taxon>Moneuplotes</taxon>
    </lineage>
</organism>
<proteinExistence type="predicted"/>
<dbReference type="Proteomes" id="UP001295684">
    <property type="component" value="Unassembled WGS sequence"/>
</dbReference>
<dbReference type="PANTHER" id="PTHR46009">
    <property type="entry name" value="VACUOLAR PROTEIN SORTING-ASSOCIATED PROTEIN VTA1 HOMOLOG"/>
    <property type="match status" value="1"/>
</dbReference>
<dbReference type="InterPro" id="IPR039431">
    <property type="entry name" value="Vta1/CALS_N"/>
</dbReference>
<dbReference type="Gene3D" id="1.20.5.420">
    <property type="entry name" value="Immunoglobulin FC, subunit C"/>
    <property type="match status" value="1"/>
</dbReference>
<accession>A0AAD2CZH2</accession>
<comment type="subcellular location">
    <subcellularLocation>
        <location evidence="1">Endomembrane system</location>
    </subcellularLocation>
</comment>
<evidence type="ECO:0000313" key="5">
    <source>
        <dbReference type="EMBL" id="CAI2375454.1"/>
    </source>
</evidence>
<dbReference type="EMBL" id="CAMPGE010016936">
    <property type="protein sequence ID" value="CAI2375454.1"/>
    <property type="molecule type" value="Genomic_DNA"/>
</dbReference>
<keyword evidence="6" id="KW-1185">Reference proteome</keyword>
<evidence type="ECO:0000256" key="1">
    <source>
        <dbReference type="ARBA" id="ARBA00004308"/>
    </source>
</evidence>
<dbReference type="Gene3D" id="1.25.40.270">
    <property type="entry name" value="Vacuolar protein sorting-associated protein vta1"/>
    <property type="match status" value="1"/>
</dbReference>